<accession>A0ABR4XMB6</accession>
<organism evidence="1 2">
    <name type="scientific">Porphyromonas canoris</name>
    <dbReference type="NCBI Taxonomy" id="36875"/>
    <lineage>
        <taxon>Bacteria</taxon>
        <taxon>Pseudomonadati</taxon>
        <taxon>Bacteroidota</taxon>
        <taxon>Bacteroidia</taxon>
        <taxon>Bacteroidales</taxon>
        <taxon>Porphyromonadaceae</taxon>
        <taxon>Porphyromonas</taxon>
    </lineage>
</organism>
<proteinExistence type="predicted"/>
<dbReference type="Proteomes" id="UP000030101">
    <property type="component" value="Unassembled WGS sequence"/>
</dbReference>
<reference evidence="1 2" key="1">
    <citation type="submission" date="2014-08" db="EMBL/GenBank/DDBJ databases">
        <title>Porphyromonas canoris strain:OH2762 Genome sequencing.</title>
        <authorList>
            <person name="Wallis C."/>
            <person name="Deusch O."/>
            <person name="O'Flynn C."/>
            <person name="Davis I."/>
            <person name="Jospin G."/>
            <person name="Darling A.E."/>
            <person name="Coil D.A."/>
            <person name="Alexiev A."/>
            <person name="Horsfall A."/>
            <person name="Kirkwood N."/>
            <person name="Harris S."/>
            <person name="Eisen J.A."/>
        </authorList>
    </citation>
    <scope>NUCLEOTIDE SEQUENCE [LARGE SCALE GENOMIC DNA]</scope>
    <source>
        <strain evidence="2">COT-108 OH2762</strain>
    </source>
</reference>
<evidence type="ECO:0000313" key="1">
    <source>
        <dbReference type="EMBL" id="KGN93246.1"/>
    </source>
</evidence>
<evidence type="ECO:0008006" key="3">
    <source>
        <dbReference type="Google" id="ProtNLM"/>
    </source>
</evidence>
<comment type="caution">
    <text evidence="1">The sequence shown here is derived from an EMBL/GenBank/DDBJ whole genome shotgun (WGS) entry which is preliminary data.</text>
</comment>
<name>A0ABR4XMB6_9PORP</name>
<dbReference type="EMBL" id="JQZV01000003">
    <property type="protein sequence ID" value="KGN93246.1"/>
    <property type="molecule type" value="Genomic_DNA"/>
</dbReference>
<protein>
    <recommendedName>
        <fullName evidence="3">HEPN AbiU2-like domain-containing protein</fullName>
    </recommendedName>
</protein>
<evidence type="ECO:0000313" key="2">
    <source>
        <dbReference type="Proteomes" id="UP000030101"/>
    </source>
</evidence>
<gene>
    <name evidence="1" type="ORF">HQ43_00905</name>
</gene>
<keyword evidence="2" id="KW-1185">Reference proteome</keyword>
<sequence length="265" mass="31672">MNEFDQLEIEYKNHKVFEELSDFSEFYRSLSYSIMMFVSQGTRAFLNLDTYVFSSIGSTLDSIKMVLANGSINDGYSLLRKYYDATIINVYTNVYLRDHFSINNFIVERIDNWRKGTEKLPSFRIMSQYIKNSDKLKPITELLSKDRFYKEIRERCNDHTHYNYYNNILLNDKKLYLPHRVKALDIFLNDLTAVFVQHFAYLFYFNNHYMMASDYTDSLDLGLEPDEESQYRVAPFIQVAFDRWIKTNRSDIAEEIKSRTDMHLE</sequence>
<dbReference type="RefSeq" id="WP_036788526.1">
    <property type="nucleotide sequence ID" value="NZ_JQZV01000003.1"/>
</dbReference>